<name>A0A4R6UIA0_9BURK</name>
<gene>
    <name evidence="2" type="ORF">DFR43_10265</name>
</gene>
<dbReference type="GO" id="GO:0010038">
    <property type="term" value="P:response to metal ion"/>
    <property type="evidence" value="ECO:0007669"/>
    <property type="project" value="InterPro"/>
</dbReference>
<dbReference type="AlphaFoldDB" id="A0A4R6UIA0"/>
<dbReference type="Proteomes" id="UP000295510">
    <property type="component" value="Unassembled WGS sequence"/>
</dbReference>
<comment type="similarity">
    <text evidence="1">Belongs to the CutA family.</text>
</comment>
<evidence type="ECO:0000313" key="3">
    <source>
        <dbReference type="Proteomes" id="UP000295510"/>
    </source>
</evidence>
<dbReference type="Gene3D" id="3.30.70.120">
    <property type="match status" value="1"/>
</dbReference>
<dbReference type="PANTHER" id="PTHR23419:SF8">
    <property type="entry name" value="FI09726P"/>
    <property type="match status" value="1"/>
</dbReference>
<dbReference type="InterPro" id="IPR015867">
    <property type="entry name" value="N-reg_PII/ATP_PRibTrfase_C"/>
</dbReference>
<evidence type="ECO:0000256" key="1">
    <source>
        <dbReference type="ARBA" id="ARBA00010169"/>
    </source>
</evidence>
<dbReference type="SUPFAM" id="SSF54913">
    <property type="entry name" value="GlnB-like"/>
    <property type="match status" value="1"/>
</dbReference>
<evidence type="ECO:0000313" key="2">
    <source>
        <dbReference type="EMBL" id="TDQ44725.1"/>
    </source>
</evidence>
<dbReference type="OrthoDB" id="37622at2"/>
<dbReference type="EMBL" id="SNYL01000002">
    <property type="protein sequence ID" value="TDQ44725.1"/>
    <property type="molecule type" value="Genomic_DNA"/>
</dbReference>
<keyword evidence="3" id="KW-1185">Reference proteome</keyword>
<dbReference type="InterPro" id="IPR011322">
    <property type="entry name" value="N-reg_PII-like_a/b"/>
</dbReference>
<proteinExistence type="inferred from homology"/>
<reference evidence="2 3" key="1">
    <citation type="submission" date="2019-03" db="EMBL/GenBank/DDBJ databases">
        <title>Genomic Encyclopedia of Type Strains, Phase IV (KMG-IV): sequencing the most valuable type-strain genomes for metagenomic binning, comparative biology and taxonomic classification.</title>
        <authorList>
            <person name="Goeker M."/>
        </authorList>
    </citation>
    <scope>NUCLEOTIDE SEQUENCE [LARGE SCALE GENOMIC DNA]</scope>
    <source>
        <strain evidence="2 3">DSM 19605</strain>
    </source>
</reference>
<dbReference type="Pfam" id="PF03091">
    <property type="entry name" value="CutA1"/>
    <property type="match status" value="1"/>
</dbReference>
<accession>A0A4R6UIA0</accession>
<comment type="caution">
    <text evidence="2">The sequence shown here is derived from an EMBL/GenBank/DDBJ whole genome shotgun (WGS) entry which is preliminary data.</text>
</comment>
<sequence>MNDVQLIFTTTDSRATAQALARALVQARLAACVQIETIDSVYEWNGAIQEAREFRLCIKTTATQARAAIDLIRAQHPYELPAIWWSAAQSSPEYAAWVAAQTGPAP</sequence>
<protein>
    <submittedName>
        <fullName evidence="2">Periplasmic divalent cation tolerance protein</fullName>
    </submittedName>
</protein>
<dbReference type="GO" id="GO:0005507">
    <property type="term" value="F:copper ion binding"/>
    <property type="evidence" value="ECO:0007669"/>
    <property type="project" value="TreeGrafter"/>
</dbReference>
<dbReference type="PANTHER" id="PTHR23419">
    <property type="entry name" value="DIVALENT CATION TOLERANCE CUTA-RELATED"/>
    <property type="match status" value="1"/>
</dbReference>
<organism evidence="2 3">
    <name type="scientific">Tepidicella xavieri</name>
    <dbReference type="NCBI Taxonomy" id="360241"/>
    <lineage>
        <taxon>Bacteria</taxon>
        <taxon>Pseudomonadati</taxon>
        <taxon>Pseudomonadota</taxon>
        <taxon>Betaproteobacteria</taxon>
        <taxon>Burkholderiales</taxon>
        <taxon>Tepidicella</taxon>
    </lineage>
</organism>
<dbReference type="RefSeq" id="WP_133595653.1">
    <property type="nucleotide sequence ID" value="NZ_SNYL01000002.1"/>
</dbReference>
<dbReference type="InterPro" id="IPR004323">
    <property type="entry name" value="Ion_tolerance_CutA"/>
</dbReference>